<evidence type="ECO:0000256" key="1">
    <source>
        <dbReference type="ARBA" id="ARBA00009437"/>
    </source>
</evidence>
<evidence type="ECO:0000256" key="4">
    <source>
        <dbReference type="ARBA" id="ARBA00023163"/>
    </source>
</evidence>
<feature type="domain" description="HTH lysR-type" evidence="5">
    <location>
        <begin position="11"/>
        <end position="68"/>
    </location>
</feature>
<evidence type="ECO:0000256" key="3">
    <source>
        <dbReference type="ARBA" id="ARBA00023125"/>
    </source>
</evidence>
<accession>A0A2W0FH68</accession>
<keyword evidence="2" id="KW-0805">Transcription regulation</keyword>
<dbReference type="EMBL" id="PDLL01000005">
    <property type="protein sequence ID" value="PYY72414.1"/>
    <property type="molecule type" value="Genomic_DNA"/>
</dbReference>
<evidence type="ECO:0000256" key="2">
    <source>
        <dbReference type="ARBA" id="ARBA00023015"/>
    </source>
</evidence>
<protein>
    <submittedName>
        <fullName evidence="6">LysR family transcriptional regulator</fullName>
    </submittedName>
</protein>
<dbReference type="RefSeq" id="WP_071576115.1">
    <property type="nucleotide sequence ID" value="NZ_PDLL01000005.1"/>
</dbReference>
<comment type="caution">
    <text evidence="6">The sequence shown here is derived from an EMBL/GenBank/DDBJ whole genome shotgun (WGS) entry which is preliminary data.</text>
</comment>
<dbReference type="Proteomes" id="UP000247437">
    <property type="component" value="Unassembled WGS sequence"/>
</dbReference>
<comment type="similarity">
    <text evidence="1">Belongs to the LysR transcriptional regulatory family.</text>
</comment>
<dbReference type="GO" id="GO:0003677">
    <property type="term" value="F:DNA binding"/>
    <property type="evidence" value="ECO:0007669"/>
    <property type="project" value="UniProtKB-KW"/>
</dbReference>
<dbReference type="AlphaFoldDB" id="A0A2W0FH68"/>
<dbReference type="PANTHER" id="PTHR30118:SF6">
    <property type="entry name" value="HTH-TYPE TRANSCRIPTIONAL REGULATOR LEUO"/>
    <property type="match status" value="1"/>
</dbReference>
<dbReference type="InterPro" id="IPR036388">
    <property type="entry name" value="WH-like_DNA-bd_sf"/>
</dbReference>
<dbReference type="InterPro" id="IPR050389">
    <property type="entry name" value="LysR-type_TF"/>
</dbReference>
<dbReference type="PRINTS" id="PR00039">
    <property type="entry name" value="HTHLYSR"/>
</dbReference>
<dbReference type="SUPFAM" id="SSF46785">
    <property type="entry name" value="Winged helix' DNA-binding domain"/>
    <property type="match status" value="1"/>
</dbReference>
<dbReference type="PANTHER" id="PTHR30118">
    <property type="entry name" value="HTH-TYPE TRANSCRIPTIONAL REGULATOR LEUO-RELATED"/>
    <property type="match status" value="1"/>
</dbReference>
<organism evidence="6 7">
    <name type="scientific">Pseudomonas jessenii</name>
    <dbReference type="NCBI Taxonomy" id="77298"/>
    <lineage>
        <taxon>Bacteria</taxon>
        <taxon>Pseudomonadati</taxon>
        <taxon>Pseudomonadota</taxon>
        <taxon>Gammaproteobacteria</taxon>
        <taxon>Pseudomonadales</taxon>
        <taxon>Pseudomonadaceae</taxon>
        <taxon>Pseudomonas</taxon>
    </lineage>
</organism>
<dbReference type="PROSITE" id="PS50931">
    <property type="entry name" value="HTH_LYSR"/>
    <property type="match status" value="1"/>
</dbReference>
<dbReference type="InterPro" id="IPR036390">
    <property type="entry name" value="WH_DNA-bd_sf"/>
</dbReference>
<proteinExistence type="inferred from homology"/>
<dbReference type="Pfam" id="PF00126">
    <property type="entry name" value="HTH_1"/>
    <property type="match status" value="1"/>
</dbReference>
<evidence type="ECO:0000313" key="7">
    <source>
        <dbReference type="Proteomes" id="UP000247437"/>
    </source>
</evidence>
<dbReference type="InterPro" id="IPR000847">
    <property type="entry name" value="LysR_HTH_N"/>
</dbReference>
<dbReference type="OrthoDB" id="8839911at2"/>
<sequence length="94" mass="10319">MTIREDTFASIDLNLLVVFMCIYKEQSITLAAKSLGVTQPAVSNSLVKLRDKFNDPLFTRSGRGIVATPKAKKIASELCPAMRLITATLASNFR</sequence>
<reference evidence="6 7" key="1">
    <citation type="journal article" date="2018" name="Appl. Microbiol. Biotechnol.">
        <title>Characterization of the caprolactam degradation pathway in Pseudomonas jessenii using mass spectrometry-based proteomics.</title>
        <authorList>
            <person name="Otzen M."/>
            <person name="Palacio C."/>
            <person name="Janssen D.B."/>
        </authorList>
    </citation>
    <scope>NUCLEOTIDE SEQUENCE [LARGE SCALE GENOMIC DNA]</scope>
    <source>
        <strain evidence="6 7">GO3</strain>
    </source>
</reference>
<dbReference type="GO" id="GO:0003700">
    <property type="term" value="F:DNA-binding transcription factor activity"/>
    <property type="evidence" value="ECO:0007669"/>
    <property type="project" value="InterPro"/>
</dbReference>
<keyword evidence="3" id="KW-0238">DNA-binding</keyword>
<keyword evidence="4" id="KW-0804">Transcription</keyword>
<evidence type="ECO:0000313" key="6">
    <source>
        <dbReference type="EMBL" id="PYY72414.1"/>
    </source>
</evidence>
<dbReference type="Gene3D" id="1.10.10.10">
    <property type="entry name" value="Winged helix-like DNA-binding domain superfamily/Winged helix DNA-binding domain"/>
    <property type="match status" value="1"/>
</dbReference>
<name>A0A2W0FH68_PSEJE</name>
<evidence type="ECO:0000259" key="5">
    <source>
        <dbReference type="PROSITE" id="PS50931"/>
    </source>
</evidence>
<gene>
    <name evidence="6" type="ORF">CRX42_01305</name>
</gene>